<feature type="signal peptide" evidence="1">
    <location>
        <begin position="1"/>
        <end position="20"/>
    </location>
</feature>
<proteinExistence type="predicted"/>
<evidence type="ECO:0000256" key="1">
    <source>
        <dbReference type="SAM" id="SignalP"/>
    </source>
</evidence>
<name>A0A0K8MBX0_9PROT</name>
<keyword evidence="3" id="KW-1185">Reference proteome</keyword>
<protein>
    <submittedName>
        <fullName evidence="2">Uncharacterized protein</fullName>
    </submittedName>
</protein>
<feature type="chain" id="PRO_5005512683" evidence="1">
    <location>
        <begin position="21"/>
        <end position="170"/>
    </location>
</feature>
<keyword evidence="1" id="KW-0732">Signal</keyword>
<organism evidence="2 3">
    <name type="scientific">Caedimonas varicaedens</name>
    <dbReference type="NCBI Taxonomy" id="1629334"/>
    <lineage>
        <taxon>Bacteria</taxon>
        <taxon>Pseudomonadati</taxon>
        <taxon>Pseudomonadota</taxon>
        <taxon>Alphaproteobacteria</taxon>
        <taxon>Holosporales</taxon>
        <taxon>Caedimonadaceae</taxon>
        <taxon>Caedimonas</taxon>
    </lineage>
</organism>
<sequence precursor="true">MRKKVFYVFILLFITFAVKASDKQTEEFGDFITKTPFLVQDIAINEGKKRFSNDEIIAFIRDENNPLKFRIKAARYGMNKEIPEAEELYTEEVYNPLKELMEDNQDFKLPNAFEICLKLSRYDVEEFINGCNYGYILYRIKHHQSKKEYDAVKKWKKIRCSMQEKTNLSF</sequence>
<gene>
    <name evidence="2" type="ORF">Cva_00030</name>
</gene>
<evidence type="ECO:0000313" key="2">
    <source>
        <dbReference type="EMBL" id="GAO97399.1"/>
    </source>
</evidence>
<comment type="caution">
    <text evidence="2">The sequence shown here is derived from an EMBL/GenBank/DDBJ whole genome shotgun (WGS) entry which is preliminary data.</text>
</comment>
<dbReference type="AlphaFoldDB" id="A0A0K8MBX0"/>
<accession>A0A0K8MBX0</accession>
<dbReference type="Proteomes" id="UP000036771">
    <property type="component" value="Unassembled WGS sequence"/>
</dbReference>
<evidence type="ECO:0000313" key="3">
    <source>
        <dbReference type="Proteomes" id="UP000036771"/>
    </source>
</evidence>
<dbReference type="EMBL" id="BBVC01000002">
    <property type="protein sequence ID" value="GAO97399.1"/>
    <property type="molecule type" value="Genomic_DNA"/>
</dbReference>
<reference evidence="2 3" key="1">
    <citation type="submission" date="2015-03" db="EMBL/GenBank/DDBJ databases">
        <title>Caedibacter varicaedens, whole genome shotgun sequence.</title>
        <authorList>
            <person name="Suzuki H."/>
            <person name="Dapper A.L."/>
            <person name="Gibson A.K."/>
            <person name="Jackson C."/>
            <person name="Lee H."/>
            <person name="Pejaver V.R."/>
            <person name="Doak T."/>
            <person name="Lynch M."/>
        </authorList>
    </citation>
    <scope>NUCLEOTIDE SEQUENCE [LARGE SCALE GENOMIC DNA]</scope>
</reference>